<evidence type="ECO:0000313" key="1">
    <source>
        <dbReference type="EMBL" id="GEP58612.1"/>
    </source>
</evidence>
<organism evidence="1 2">
    <name type="scientific">Reyranella soli</name>
    <dbReference type="NCBI Taxonomy" id="1230389"/>
    <lineage>
        <taxon>Bacteria</taxon>
        <taxon>Pseudomonadati</taxon>
        <taxon>Pseudomonadota</taxon>
        <taxon>Alphaproteobacteria</taxon>
        <taxon>Hyphomicrobiales</taxon>
        <taxon>Reyranellaceae</taxon>
        <taxon>Reyranella</taxon>
    </lineage>
</organism>
<accession>A0A512NI64</accession>
<dbReference type="AlphaFoldDB" id="A0A512NI64"/>
<sequence length="59" mass="6608">MFVVRSEGGRVAAAYLDEQFPGQEWLPIDSGSLQAFLAAAPRSRRSPGLRRQHLGQIRR</sequence>
<gene>
    <name evidence="1" type="ORF">RSO01_57780</name>
</gene>
<name>A0A512NI64_9HYPH</name>
<keyword evidence="2" id="KW-1185">Reference proteome</keyword>
<dbReference type="OrthoDB" id="8527830at2"/>
<dbReference type="RefSeq" id="WP_147154011.1">
    <property type="nucleotide sequence ID" value="NZ_BKAJ01000105.1"/>
</dbReference>
<dbReference type="Proteomes" id="UP000321058">
    <property type="component" value="Unassembled WGS sequence"/>
</dbReference>
<reference evidence="1 2" key="1">
    <citation type="submission" date="2019-07" db="EMBL/GenBank/DDBJ databases">
        <title>Whole genome shotgun sequence of Reyranella soli NBRC 108950.</title>
        <authorList>
            <person name="Hosoyama A."/>
            <person name="Uohara A."/>
            <person name="Ohji S."/>
            <person name="Ichikawa N."/>
        </authorList>
    </citation>
    <scope>NUCLEOTIDE SEQUENCE [LARGE SCALE GENOMIC DNA]</scope>
    <source>
        <strain evidence="1 2">NBRC 108950</strain>
    </source>
</reference>
<evidence type="ECO:0000313" key="2">
    <source>
        <dbReference type="Proteomes" id="UP000321058"/>
    </source>
</evidence>
<dbReference type="EMBL" id="BKAJ01000105">
    <property type="protein sequence ID" value="GEP58612.1"/>
    <property type="molecule type" value="Genomic_DNA"/>
</dbReference>
<protein>
    <submittedName>
        <fullName evidence="1">Uncharacterized protein</fullName>
    </submittedName>
</protein>
<comment type="caution">
    <text evidence="1">The sequence shown here is derived from an EMBL/GenBank/DDBJ whole genome shotgun (WGS) entry which is preliminary data.</text>
</comment>
<proteinExistence type="predicted"/>